<evidence type="ECO:0000313" key="2">
    <source>
        <dbReference type="EMBL" id="CAF2138705.1"/>
    </source>
</evidence>
<reference evidence="2" key="1">
    <citation type="submission" date="2021-01" db="EMBL/GenBank/DDBJ databases">
        <authorList>
            <consortium name="Genoscope - CEA"/>
            <person name="William W."/>
        </authorList>
    </citation>
    <scope>NUCLEOTIDE SEQUENCE</scope>
</reference>
<proteinExistence type="predicted"/>
<dbReference type="EMBL" id="HG994356">
    <property type="protein sequence ID" value="CAF2138705.1"/>
    <property type="molecule type" value="Genomic_DNA"/>
</dbReference>
<evidence type="ECO:0000256" key="1">
    <source>
        <dbReference type="SAM" id="MobiDB-lite"/>
    </source>
</evidence>
<dbReference type="AlphaFoldDB" id="A0A816WUX2"/>
<organism evidence="2">
    <name type="scientific">Brassica napus</name>
    <name type="common">Rape</name>
    <dbReference type="NCBI Taxonomy" id="3708"/>
    <lineage>
        <taxon>Eukaryota</taxon>
        <taxon>Viridiplantae</taxon>
        <taxon>Streptophyta</taxon>
        <taxon>Embryophyta</taxon>
        <taxon>Tracheophyta</taxon>
        <taxon>Spermatophyta</taxon>
        <taxon>Magnoliopsida</taxon>
        <taxon>eudicotyledons</taxon>
        <taxon>Gunneridae</taxon>
        <taxon>Pentapetalae</taxon>
        <taxon>rosids</taxon>
        <taxon>malvids</taxon>
        <taxon>Brassicales</taxon>
        <taxon>Brassicaceae</taxon>
        <taxon>Brassiceae</taxon>
        <taxon>Brassica</taxon>
    </lineage>
</organism>
<feature type="compositionally biased region" description="Low complexity" evidence="1">
    <location>
        <begin position="8"/>
        <end position="21"/>
    </location>
</feature>
<accession>A0A816WUX2</accession>
<sequence length="34" mass="3545">MEGRKESGSSSPSLTSQLFGSRDNPPPPSSSYSS</sequence>
<feature type="region of interest" description="Disordered" evidence="1">
    <location>
        <begin position="1"/>
        <end position="34"/>
    </location>
</feature>
<feature type="compositionally biased region" description="Pro residues" evidence="1">
    <location>
        <begin position="24"/>
        <end position="34"/>
    </location>
</feature>
<gene>
    <name evidence="2" type="ORF">DARMORV10_A02P14310.1</name>
</gene>
<name>A0A816WUX2_BRANA</name>
<dbReference type="Proteomes" id="UP001295469">
    <property type="component" value="Chromosome A02"/>
</dbReference>
<protein>
    <submittedName>
        <fullName evidence="2">(rape) hypothetical protein</fullName>
    </submittedName>
</protein>